<evidence type="ECO:0000313" key="2">
    <source>
        <dbReference type="EMBL" id="SFI53415.1"/>
    </source>
</evidence>
<dbReference type="EMBL" id="FORI01000002">
    <property type="protein sequence ID" value="SFI53415.1"/>
    <property type="molecule type" value="Genomic_DNA"/>
</dbReference>
<feature type="domain" description="Guanylate cyclase" evidence="1">
    <location>
        <begin position="340"/>
        <end position="473"/>
    </location>
</feature>
<keyword evidence="3" id="KW-1185">Reference proteome</keyword>
<dbReference type="SMART" id="SM00044">
    <property type="entry name" value="CYCc"/>
    <property type="match status" value="1"/>
</dbReference>
<dbReference type="GO" id="GO:0035556">
    <property type="term" value="P:intracellular signal transduction"/>
    <property type="evidence" value="ECO:0007669"/>
    <property type="project" value="InterPro"/>
</dbReference>
<dbReference type="AlphaFoldDB" id="A0A1I3IZX3"/>
<dbReference type="Proteomes" id="UP000182737">
    <property type="component" value="Unassembled WGS sequence"/>
</dbReference>
<name>A0A1I3IZX3_9SPIR</name>
<dbReference type="OrthoDB" id="9806704at2"/>
<dbReference type="RefSeq" id="WP_074930629.1">
    <property type="nucleotide sequence ID" value="NZ_FORI01000002.1"/>
</dbReference>
<proteinExistence type="predicted"/>
<gene>
    <name evidence="2" type="ORF">SAMN04487775_102241</name>
</gene>
<dbReference type="InterPro" id="IPR050697">
    <property type="entry name" value="Adenylyl/Guanylyl_Cyclase_3/4"/>
</dbReference>
<dbReference type="PROSITE" id="PS50125">
    <property type="entry name" value="GUANYLATE_CYCLASE_2"/>
    <property type="match status" value="1"/>
</dbReference>
<dbReference type="Gene3D" id="3.30.70.1230">
    <property type="entry name" value="Nucleotide cyclase"/>
    <property type="match status" value="1"/>
</dbReference>
<dbReference type="SUPFAM" id="SSF55781">
    <property type="entry name" value="GAF domain-like"/>
    <property type="match status" value="1"/>
</dbReference>
<accession>A0A1I3IZX3</accession>
<sequence length="599" mass="66991">MNSKILILEPSKTTQSFLNDKLNNTKYTATFETDGLKMLNLMYTTKPAAVLINAKSVNPRTSELVRLIKSVEALKNIPLAIYATSDFTFENAYMTNTGADIFIHLETDSLIERLDDLMLLAKNNQLSGGPIFCDIMKSGIAERIFSYIKDIGDLGTLAQNFLNLLTEFCEIPAASLYLSEEDGAEIFYITASSFTETEVNDFIKVCTSEFEMVVPDTNILQVTPQCLKTQYPIDKYHTASIPLSAFQTIKLISQDGGNIGTVNVVREGAFTTHQLDLLQFCTMLFNSLVENAITLKKKIKFEKNIRRAFSRFVPEQIIDELVDGAASSDKVSVGEKRDVAILFSDIRSFTSISELNKPETIVAFLNRYFTTMCTIIKKHGGTIDKFIGDAIMALFGAPVSYEDNARRALAAAYEMREALPSVPLEDLVLPPGMTFNIGIGIHYGDVIVGSIGSSDKTDYSVIGDNVNLASRMEGLTKTYGSMILVTDAVKKDIYKTTGGTDGFEFRYLDDVKVKGKEKAVPIYAIDRNREEFSEAYRDFYTKGFELYKEGNWTLAREYFEKAVSEINDDKAANLMLERCIEFEKNPPENWDGAITFHTK</sequence>
<dbReference type="CDD" id="cd07302">
    <property type="entry name" value="CHD"/>
    <property type="match status" value="1"/>
</dbReference>
<dbReference type="InterPro" id="IPR011006">
    <property type="entry name" value="CheY-like_superfamily"/>
</dbReference>
<protein>
    <submittedName>
        <fullName evidence="2">Adenylate cyclase, class 3</fullName>
    </submittedName>
</protein>
<dbReference type="PANTHER" id="PTHR43081">
    <property type="entry name" value="ADENYLATE CYCLASE, TERMINAL-DIFFERENTIATION SPECIFIC-RELATED"/>
    <property type="match status" value="1"/>
</dbReference>
<dbReference type="InterPro" id="IPR029787">
    <property type="entry name" value="Nucleotide_cyclase"/>
</dbReference>
<organism evidence="2 3">
    <name type="scientific">Treponema bryantii</name>
    <dbReference type="NCBI Taxonomy" id="163"/>
    <lineage>
        <taxon>Bacteria</taxon>
        <taxon>Pseudomonadati</taxon>
        <taxon>Spirochaetota</taxon>
        <taxon>Spirochaetia</taxon>
        <taxon>Spirochaetales</taxon>
        <taxon>Treponemataceae</taxon>
        <taxon>Treponema</taxon>
    </lineage>
</organism>
<dbReference type="Pfam" id="PF00211">
    <property type="entry name" value="Guanylate_cyc"/>
    <property type="match status" value="1"/>
</dbReference>
<reference evidence="3" key="1">
    <citation type="submission" date="2016-10" db="EMBL/GenBank/DDBJ databases">
        <authorList>
            <person name="Varghese N."/>
            <person name="Submissions S."/>
        </authorList>
    </citation>
    <scope>NUCLEOTIDE SEQUENCE [LARGE SCALE GENOMIC DNA]</scope>
    <source>
        <strain evidence="3">XBD1002</strain>
    </source>
</reference>
<dbReference type="PANTHER" id="PTHR43081:SF1">
    <property type="entry name" value="ADENYLATE CYCLASE, TERMINAL-DIFFERENTIATION SPECIFIC"/>
    <property type="match status" value="1"/>
</dbReference>
<dbReference type="SUPFAM" id="SSF52172">
    <property type="entry name" value="CheY-like"/>
    <property type="match status" value="1"/>
</dbReference>
<evidence type="ECO:0000259" key="1">
    <source>
        <dbReference type="PROSITE" id="PS50125"/>
    </source>
</evidence>
<dbReference type="GO" id="GO:0004016">
    <property type="term" value="F:adenylate cyclase activity"/>
    <property type="evidence" value="ECO:0007669"/>
    <property type="project" value="UniProtKB-ARBA"/>
</dbReference>
<dbReference type="SUPFAM" id="SSF55073">
    <property type="entry name" value="Nucleotide cyclase"/>
    <property type="match status" value="1"/>
</dbReference>
<dbReference type="GO" id="GO:0006171">
    <property type="term" value="P:cAMP biosynthetic process"/>
    <property type="evidence" value="ECO:0007669"/>
    <property type="project" value="TreeGrafter"/>
</dbReference>
<dbReference type="InterPro" id="IPR001054">
    <property type="entry name" value="A/G_cyclase"/>
</dbReference>
<evidence type="ECO:0000313" key="3">
    <source>
        <dbReference type="Proteomes" id="UP000182737"/>
    </source>
</evidence>